<sequence length="93" mass="10606">MMMRGLPSKLMLAVVVVLFLVGGRKNPWHVFDIKEGLMKTVLREGRSDEVLNINSKKIISFRSLREFPPPPPSTYKSQQRSFRIISAPPPQIT</sequence>
<dbReference type="AlphaFoldDB" id="A0A8J4UY72"/>
<evidence type="ECO:0000313" key="3">
    <source>
        <dbReference type="EMBL" id="KAF3942913.1"/>
    </source>
</evidence>
<accession>A0A8J4UY72</accession>
<name>A0A8J4UY72_9ROSI</name>
<comment type="caution">
    <text evidence="3">The sequence shown here is derived from an EMBL/GenBank/DDBJ whole genome shotgun (WGS) entry which is preliminary data.</text>
</comment>
<protein>
    <submittedName>
        <fullName evidence="3">Uncharacterized protein</fullName>
    </submittedName>
</protein>
<dbReference type="Proteomes" id="UP000737018">
    <property type="component" value="Unassembled WGS sequence"/>
</dbReference>
<gene>
    <name evidence="3" type="ORF">CMV_030476</name>
</gene>
<evidence type="ECO:0000256" key="2">
    <source>
        <dbReference type="SAM" id="SignalP"/>
    </source>
</evidence>
<keyword evidence="4" id="KW-1185">Reference proteome</keyword>
<feature type="signal peptide" evidence="2">
    <location>
        <begin position="1"/>
        <end position="25"/>
    </location>
</feature>
<dbReference type="EMBL" id="JRKL02013253">
    <property type="protein sequence ID" value="KAF3942913.1"/>
    <property type="molecule type" value="Genomic_DNA"/>
</dbReference>
<proteinExistence type="predicted"/>
<feature type="chain" id="PRO_5035187289" evidence="2">
    <location>
        <begin position="26"/>
        <end position="93"/>
    </location>
</feature>
<reference evidence="3" key="1">
    <citation type="submission" date="2020-03" db="EMBL/GenBank/DDBJ databases">
        <title>Castanea mollissima Vanexum genome sequencing.</title>
        <authorList>
            <person name="Staton M."/>
        </authorList>
    </citation>
    <scope>NUCLEOTIDE SEQUENCE</scope>
    <source>
        <tissue evidence="3">Leaf</tissue>
    </source>
</reference>
<feature type="region of interest" description="Disordered" evidence="1">
    <location>
        <begin position="65"/>
        <end position="93"/>
    </location>
</feature>
<evidence type="ECO:0000313" key="4">
    <source>
        <dbReference type="Proteomes" id="UP000737018"/>
    </source>
</evidence>
<organism evidence="3 4">
    <name type="scientific">Castanea mollissima</name>
    <name type="common">Chinese chestnut</name>
    <dbReference type="NCBI Taxonomy" id="60419"/>
    <lineage>
        <taxon>Eukaryota</taxon>
        <taxon>Viridiplantae</taxon>
        <taxon>Streptophyta</taxon>
        <taxon>Embryophyta</taxon>
        <taxon>Tracheophyta</taxon>
        <taxon>Spermatophyta</taxon>
        <taxon>Magnoliopsida</taxon>
        <taxon>eudicotyledons</taxon>
        <taxon>Gunneridae</taxon>
        <taxon>Pentapetalae</taxon>
        <taxon>rosids</taxon>
        <taxon>fabids</taxon>
        <taxon>Fagales</taxon>
        <taxon>Fagaceae</taxon>
        <taxon>Castanea</taxon>
    </lineage>
</organism>
<dbReference type="OrthoDB" id="1641969at2759"/>
<evidence type="ECO:0000256" key="1">
    <source>
        <dbReference type="SAM" id="MobiDB-lite"/>
    </source>
</evidence>
<keyword evidence="2" id="KW-0732">Signal</keyword>